<proteinExistence type="predicted"/>
<accession>A0ABP8GQV9</accession>
<comment type="caution">
    <text evidence="1">The sequence shown here is derived from an EMBL/GenBank/DDBJ whole genome shotgun (WGS) entry which is preliminary data.</text>
</comment>
<dbReference type="SUPFAM" id="SSF102114">
    <property type="entry name" value="Radical SAM enzymes"/>
    <property type="match status" value="1"/>
</dbReference>
<evidence type="ECO:0008006" key="3">
    <source>
        <dbReference type="Google" id="ProtNLM"/>
    </source>
</evidence>
<name>A0ABP8GQV9_9BACT</name>
<organism evidence="1 2">
    <name type="scientific">Flaviaesturariibacter amylovorans</name>
    <dbReference type="NCBI Taxonomy" id="1084520"/>
    <lineage>
        <taxon>Bacteria</taxon>
        <taxon>Pseudomonadati</taxon>
        <taxon>Bacteroidota</taxon>
        <taxon>Chitinophagia</taxon>
        <taxon>Chitinophagales</taxon>
        <taxon>Chitinophagaceae</taxon>
        <taxon>Flaviaestuariibacter</taxon>
    </lineage>
</organism>
<dbReference type="EMBL" id="BAABGY010000007">
    <property type="protein sequence ID" value="GAA4328353.1"/>
    <property type="molecule type" value="Genomic_DNA"/>
</dbReference>
<dbReference type="InterPro" id="IPR058240">
    <property type="entry name" value="rSAM_sf"/>
</dbReference>
<reference evidence="2" key="1">
    <citation type="journal article" date="2019" name="Int. J. Syst. Evol. Microbiol.">
        <title>The Global Catalogue of Microorganisms (GCM) 10K type strain sequencing project: providing services to taxonomists for standard genome sequencing and annotation.</title>
        <authorList>
            <consortium name="The Broad Institute Genomics Platform"/>
            <consortium name="The Broad Institute Genome Sequencing Center for Infectious Disease"/>
            <person name="Wu L."/>
            <person name="Ma J."/>
        </authorList>
    </citation>
    <scope>NUCLEOTIDE SEQUENCE [LARGE SCALE GENOMIC DNA]</scope>
    <source>
        <strain evidence="2">JCM 17919</strain>
    </source>
</reference>
<keyword evidence="2" id="KW-1185">Reference proteome</keyword>
<evidence type="ECO:0000313" key="1">
    <source>
        <dbReference type="EMBL" id="GAA4328353.1"/>
    </source>
</evidence>
<evidence type="ECO:0000313" key="2">
    <source>
        <dbReference type="Proteomes" id="UP001501725"/>
    </source>
</evidence>
<dbReference type="Proteomes" id="UP001501725">
    <property type="component" value="Unassembled WGS sequence"/>
</dbReference>
<sequence>MRIGMVQVDGAYPNLALMQVATFHEAQGHLVEWYQGPLWDDQYDRIYASKIFSFSEMPQLPTGKTLVGGTGIDFKNRLPAEIEECVPSYSLYPACDYHIGFSMKGCRFVCKFCCVPQKEGRPKLNSTIDGLLLNPKGGDRLMLLDNDFFGGPEWKANLLRIRELNLKVCFIQGLNIRIITEEQAELLATVRYYNSRFNQRYLTFAWDKYKDGRIVKEGIQRCNAAGIPCTRMQFFVLIGFDTTPEEDLERVMTLADMGCMPYVMPYNKSDPYQKAFTRWVNHRATFKSCSWTEYKYNKA</sequence>
<gene>
    <name evidence="1" type="ORF">GCM10023184_18190</name>
</gene>
<protein>
    <recommendedName>
        <fullName evidence="3">Radical SAM protein</fullName>
    </recommendedName>
</protein>